<dbReference type="EMBL" id="GDIQ01025684">
    <property type="protein sequence ID" value="JAN69053.1"/>
    <property type="molecule type" value="Transcribed_RNA"/>
</dbReference>
<accession>A0A0P6FN22</accession>
<protein>
    <submittedName>
        <fullName evidence="1">Uncharacterized protein</fullName>
    </submittedName>
</protein>
<proteinExistence type="predicted"/>
<sequence length="102" mass="12213">MALAIEIFVSFPASPHLKIPAVRRRAKRRSRFYSSFKPIPNRSSKFISRILFLLTRYLRITITKQLFLFVYVTDLLFIPYARNPRRNPFLFVLFLSERKTTE</sequence>
<dbReference type="EMBL" id="GDIQ01047087">
    <property type="protein sequence ID" value="JAN47650.1"/>
    <property type="molecule type" value="Transcribed_RNA"/>
</dbReference>
<reference evidence="1" key="1">
    <citation type="submission" date="2015-10" db="EMBL/GenBank/DDBJ databases">
        <title>EvidentialGene: Evidence-directed Construction of Complete mRNA Transcriptomes without Genomes.</title>
        <authorList>
            <person name="Gilbert D.G."/>
        </authorList>
    </citation>
    <scope>NUCLEOTIDE SEQUENCE</scope>
</reference>
<evidence type="ECO:0000313" key="1">
    <source>
        <dbReference type="EMBL" id="JAN47650.1"/>
    </source>
</evidence>
<name>A0A0P6FN22_9CRUS</name>
<organism evidence="1">
    <name type="scientific">Daphnia magna</name>
    <dbReference type="NCBI Taxonomy" id="35525"/>
    <lineage>
        <taxon>Eukaryota</taxon>
        <taxon>Metazoa</taxon>
        <taxon>Ecdysozoa</taxon>
        <taxon>Arthropoda</taxon>
        <taxon>Crustacea</taxon>
        <taxon>Branchiopoda</taxon>
        <taxon>Diplostraca</taxon>
        <taxon>Cladocera</taxon>
        <taxon>Anomopoda</taxon>
        <taxon>Daphniidae</taxon>
        <taxon>Daphnia</taxon>
    </lineage>
</organism>
<dbReference type="AlphaFoldDB" id="A0A0P6FN22"/>